<dbReference type="EMBL" id="JAGGKP010000001">
    <property type="protein sequence ID" value="MBP1935149.1"/>
    <property type="molecule type" value="Genomic_DNA"/>
</dbReference>
<evidence type="ECO:0000259" key="1">
    <source>
        <dbReference type="PROSITE" id="PS51724"/>
    </source>
</evidence>
<name>A0ABS4GXZ9_9BACL</name>
<organism evidence="2 3">
    <name type="scientific">Paenibacillus sediminis</name>
    <dbReference type="NCBI Taxonomy" id="664909"/>
    <lineage>
        <taxon>Bacteria</taxon>
        <taxon>Bacillati</taxon>
        <taxon>Bacillota</taxon>
        <taxon>Bacilli</taxon>
        <taxon>Bacillales</taxon>
        <taxon>Paenibacillaceae</taxon>
        <taxon>Paenibacillus</taxon>
    </lineage>
</organism>
<dbReference type="PROSITE" id="PS51257">
    <property type="entry name" value="PROKAR_LIPOPROTEIN"/>
    <property type="match status" value="1"/>
</dbReference>
<protein>
    <submittedName>
        <fullName evidence="2">Stage II sporulation protein D</fullName>
    </submittedName>
</protein>
<dbReference type="InterPro" id="IPR007730">
    <property type="entry name" value="SPOR-like_dom"/>
</dbReference>
<dbReference type="NCBIfam" id="TIGR02669">
    <property type="entry name" value="SpoIID_LytB"/>
    <property type="match status" value="1"/>
</dbReference>
<dbReference type="Pfam" id="PF08486">
    <property type="entry name" value="SpoIID"/>
    <property type="match status" value="1"/>
</dbReference>
<dbReference type="PANTHER" id="PTHR30032">
    <property type="entry name" value="N-ACETYLMURAMOYL-L-ALANINE AMIDASE-RELATED"/>
    <property type="match status" value="1"/>
</dbReference>
<proteinExistence type="predicted"/>
<dbReference type="RefSeq" id="WP_209844174.1">
    <property type="nucleotide sequence ID" value="NZ_CBCRVE010000001.1"/>
</dbReference>
<dbReference type="Pfam" id="PF05036">
    <property type="entry name" value="SPOR"/>
    <property type="match status" value="1"/>
</dbReference>
<sequence>MNLRNLHDKKRTNHLVGSYRWGKVLLAVILLIGCLQLPAYADSGVPTLDRIRVAMFLDLGSKYKSTTAAVTLKSAGQWFAALGSEGGAGARLSFTAGQTARFSVDSYRVKVLETTDWMTAAKTADKLKATADKPILFSASRGGQTVYQLYTGMYATELAAQDAASRIKTSVASYLGGGQPAVRGGLHLQAGIYNSEAEASAAMNSITSAGFDAFVAVEPIGGVLQYAVWVGEASNANDLNGIMTSLTAQVPGLNVTTVDPAQAALIERQDVSLDLTTPQPVKHYMVSGNGQKLVITGNDDGIQVVERSGRTYRGDFEISSYNGQLALVNELPFEQYLYSVVGGEAYSSWPQEALKAQAVAARSYALFQGMKFDIANVVDTTLSQAYNGIAAEHPSVIQAVDATKGEVLMSDGKLVETIFSSNSGGYTADPSEVWNNGGSVFSSKQSDADQSALQNTLMWYYVLLSNGKTGYIREDNTVDAGMTAAGLRKLTVTSSGTNVRVLPLIQSTVDPIAKLNPGDQAIILNKVPQSGDYAWIRGPFTSDQLVKSLQGKTTTPVPSSIASLEVTQRGPSGRAIEIKANGQVLGVKYPDMFRSAFGSLPSTLFDIVPTGSYTIRSAEGASNSKQPAGTVILSASGQTTWNGGTLVVMNGQKTARAVDSSQGFVFIGKGNGHGLGLSQWGAKGLADQGYDYQMILKYYYNNVDIVKG</sequence>
<gene>
    <name evidence="2" type="ORF">J2Z20_000010</name>
</gene>
<evidence type="ECO:0000313" key="3">
    <source>
        <dbReference type="Proteomes" id="UP001519273"/>
    </source>
</evidence>
<evidence type="ECO:0000313" key="2">
    <source>
        <dbReference type="EMBL" id="MBP1935149.1"/>
    </source>
</evidence>
<dbReference type="InterPro" id="IPR013693">
    <property type="entry name" value="SpoIID/LytB_N"/>
</dbReference>
<dbReference type="InterPro" id="IPR051922">
    <property type="entry name" value="Bact_Sporulation_Assoc"/>
</dbReference>
<reference evidence="2 3" key="1">
    <citation type="submission" date="2021-03" db="EMBL/GenBank/DDBJ databases">
        <title>Genomic Encyclopedia of Type Strains, Phase IV (KMG-IV): sequencing the most valuable type-strain genomes for metagenomic binning, comparative biology and taxonomic classification.</title>
        <authorList>
            <person name="Goeker M."/>
        </authorList>
    </citation>
    <scope>NUCLEOTIDE SEQUENCE [LARGE SCALE GENOMIC DNA]</scope>
    <source>
        <strain evidence="2 3">DSM 23491</strain>
    </source>
</reference>
<keyword evidence="3" id="KW-1185">Reference proteome</keyword>
<dbReference type="PROSITE" id="PS51724">
    <property type="entry name" value="SPOR"/>
    <property type="match status" value="1"/>
</dbReference>
<feature type="domain" description="SPOR" evidence="1">
    <location>
        <begin position="180"/>
        <end position="260"/>
    </location>
</feature>
<dbReference type="PANTHER" id="PTHR30032:SF4">
    <property type="entry name" value="AMIDASE ENHANCER"/>
    <property type="match status" value="1"/>
</dbReference>
<dbReference type="InterPro" id="IPR013486">
    <property type="entry name" value="SpoIID/LytB"/>
</dbReference>
<accession>A0ABS4GXZ9</accession>
<comment type="caution">
    <text evidence="2">The sequence shown here is derived from an EMBL/GenBank/DDBJ whole genome shotgun (WGS) entry which is preliminary data.</text>
</comment>
<dbReference type="Proteomes" id="UP001519273">
    <property type="component" value="Unassembled WGS sequence"/>
</dbReference>